<proteinExistence type="predicted"/>
<dbReference type="Proteomes" id="UP000321291">
    <property type="component" value="Chromosome"/>
</dbReference>
<organism evidence="1 2">
    <name type="scientific">Arachidicoccus ginsenosidivorans</name>
    <dbReference type="NCBI Taxonomy" id="496057"/>
    <lineage>
        <taxon>Bacteria</taxon>
        <taxon>Pseudomonadati</taxon>
        <taxon>Bacteroidota</taxon>
        <taxon>Chitinophagia</taxon>
        <taxon>Chitinophagales</taxon>
        <taxon>Chitinophagaceae</taxon>
        <taxon>Arachidicoccus</taxon>
    </lineage>
</organism>
<protein>
    <submittedName>
        <fullName evidence="1">Uncharacterized protein</fullName>
    </submittedName>
</protein>
<evidence type="ECO:0000313" key="2">
    <source>
        <dbReference type="Proteomes" id="UP000321291"/>
    </source>
</evidence>
<gene>
    <name evidence="1" type="ORF">FSB73_22270</name>
</gene>
<dbReference type="KEGG" id="agi:FSB73_22270"/>
<sequence length="306" mass="36978">MLSKFFSQKRRRDYFEIENLNLKELFDKLPSNQDKYWFANFFIIYGKLQKRYREEWSNPFIKPIQNVTNGVFSPFAIFNRTLYPKLILDQLNISNIDSIELISEIDEWNKKNGAQINLLLRNSMFYLEVIELFNMEARSEFKSEAINKDQYGNELYLDLLYSYFSNSLPRVLRTISQKYSFLNIQPDIWVETNPIIKYWKRIMEDKYKREIFTKCFNQVYESQDQKTYTKDEIGTAKMLLKKYYDYFNGNNKTQLGTKQAMNRLYQSFTEGNELFTIFQRLREEMDFSFQDSLRKIESKLQEIANG</sequence>
<reference evidence="1 2" key="1">
    <citation type="journal article" date="2017" name="Int. J. Syst. Evol. Microbiol.">
        <title>Arachidicoccus ginsenosidivorans sp. nov., with ginsenoside-converting activity isolated from ginseng cultivating soil.</title>
        <authorList>
            <person name="Siddiqi M.Z."/>
            <person name="Aslam Z."/>
            <person name="Im W.T."/>
        </authorList>
    </citation>
    <scope>NUCLEOTIDE SEQUENCE [LARGE SCALE GENOMIC DNA]</scope>
    <source>
        <strain evidence="1 2">Gsoil 809</strain>
    </source>
</reference>
<accession>A0A5B8VQT9</accession>
<dbReference type="RefSeq" id="WP_146787461.1">
    <property type="nucleotide sequence ID" value="NZ_CP042434.1"/>
</dbReference>
<dbReference type="AlphaFoldDB" id="A0A5B8VQT9"/>
<evidence type="ECO:0000313" key="1">
    <source>
        <dbReference type="EMBL" id="QEC73987.1"/>
    </source>
</evidence>
<dbReference type="OrthoDB" id="1428755at2"/>
<name>A0A5B8VQT9_9BACT</name>
<keyword evidence="2" id="KW-1185">Reference proteome</keyword>
<dbReference type="EMBL" id="CP042434">
    <property type="protein sequence ID" value="QEC73987.1"/>
    <property type="molecule type" value="Genomic_DNA"/>
</dbReference>